<dbReference type="OrthoDB" id="7445675at2"/>
<name>A0A9W7KQD3_9PROT</name>
<proteinExistence type="predicted"/>
<gene>
    <name evidence="1" type="ORF">DS843_23270</name>
</gene>
<organism evidence="1 2">
    <name type="scientific">Roseomonas genomospecies 6</name>
    <dbReference type="NCBI Taxonomy" id="214106"/>
    <lineage>
        <taxon>Bacteria</taxon>
        <taxon>Pseudomonadati</taxon>
        <taxon>Pseudomonadota</taxon>
        <taxon>Alphaproteobacteria</taxon>
        <taxon>Acetobacterales</taxon>
        <taxon>Roseomonadaceae</taxon>
        <taxon>Roseomonas</taxon>
    </lineage>
</organism>
<keyword evidence="2" id="KW-1185">Reference proteome</keyword>
<dbReference type="EMBL" id="QOKW01000023">
    <property type="protein sequence ID" value="KAA0677507.1"/>
    <property type="molecule type" value="Genomic_DNA"/>
</dbReference>
<dbReference type="InterPro" id="IPR024524">
    <property type="entry name" value="DUF3800"/>
</dbReference>
<evidence type="ECO:0008006" key="3">
    <source>
        <dbReference type="Google" id="ProtNLM"/>
    </source>
</evidence>
<sequence>MHVFCDESGGAGRDDSLFLAVAVPLAADRAARLMKSFRKATGLRGEVKGSRLSDRDRALFLDLLGRNAVPAAAAAVCSGHDPLGNWAIGALDEQELWAELMVECSLTLGTGAAALAVTVDRRYHGSQGQRAQRRIAAALANRSGANRIAVQFVDSAASDGVQIADILANTVYRDLTAARARRGFAEGLAAGLVAVRPLELKDRRPHWLEPVTA</sequence>
<dbReference type="Proteomes" id="UP000480854">
    <property type="component" value="Unassembled WGS sequence"/>
</dbReference>
<protein>
    <recommendedName>
        <fullName evidence="3">DUF3800 domain-containing protein</fullName>
    </recommendedName>
</protein>
<accession>A0A9W7KQD3</accession>
<dbReference type="AlphaFoldDB" id="A0A9W7KQD3"/>
<dbReference type="RefSeq" id="WP_149471228.1">
    <property type="nucleotide sequence ID" value="NZ_QOKW01000023.1"/>
</dbReference>
<comment type="caution">
    <text evidence="1">The sequence shown here is derived from an EMBL/GenBank/DDBJ whole genome shotgun (WGS) entry which is preliminary data.</text>
</comment>
<evidence type="ECO:0000313" key="1">
    <source>
        <dbReference type="EMBL" id="KAA0677507.1"/>
    </source>
</evidence>
<dbReference type="Pfam" id="PF12686">
    <property type="entry name" value="DUF3800"/>
    <property type="match status" value="1"/>
</dbReference>
<evidence type="ECO:0000313" key="2">
    <source>
        <dbReference type="Proteomes" id="UP000480854"/>
    </source>
</evidence>
<reference evidence="1 2" key="1">
    <citation type="submission" date="2018-07" db="EMBL/GenBank/DDBJ databases">
        <title>Genome sequence of Azospirillum sp. ATCC 49961.</title>
        <authorList>
            <person name="Sant'Anna F.H."/>
            <person name="Baldani J.I."/>
            <person name="Zilli J.E."/>
            <person name="Reis V.M."/>
            <person name="Hartmann A."/>
            <person name="Cruz L."/>
            <person name="de Souza E.M."/>
            <person name="de Oliveira Pedrosa F."/>
            <person name="Passaglia L.M.P."/>
        </authorList>
    </citation>
    <scope>NUCLEOTIDE SEQUENCE [LARGE SCALE GENOMIC DNA]</scope>
    <source>
        <strain evidence="1 2">ATCC 49961</strain>
    </source>
</reference>